<dbReference type="InterPro" id="IPR000456">
    <property type="entry name" value="Ribosomal_bL17"/>
</dbReference>
<evidence type="ECO:0000313" key="7">
    <source>
        <dbReference type="Proteomes" id="UP000253472"/>
    </source>
</evidence>
<dbReference type="GO" id="GO:0003735">
    <property type="term" value="F:structural constituent of ribosome"/>
    <property type="evidence" value="ECO:0007669"/>
    <property type="project" value="InterPro"/>
</dbReference>
<sequence>MPKVFTIQKNVISHKKLIYRNLLANLVHHEQIVTTSAKAKAAQPFIEKVLSESIHQCKTLPAKIKGDAMYYHIKGFNYFEPKEKWECGHKILRELVARYPNRSAGFTRVIKLEPRLGEDKAPMSVIELVDSKYELKFWYIAKTVARLELQGVPLDDLTELNVKKLTEFRPNGEKAFREAVTVCKRKFFNEDKKTKEVPEEVQENLTNLPNMKMHTGDLKGKLLVSKRYLTKPRPEKEKTKGPRFPLSPFLKQKAKEAKEAKQA</sequence>
<comment type="caution">
    <text evidence="6">The sequence shown here is derived from an EMBL/GenBank/DDBJ whole genome shotgun (WGS) entry which is preliminary data.</text>
</comment>
<keyword evidence="2 6" id="KW-0689">Ribosomal protein</keyword>
<proteinExistence type="inferred from homology"/>
<dbReference type="OrthoDB" id="275000at2759"/>
<comment type="similarity">
    <text evidence="1">Belongs to the bacterial ribosomal protein bL17 family.</text>
</comment>
<dbReference type="STRING" id="5486.A0A367YCF1"/>
<evidence type="ECO:0000256" key="3">
    <source>
        <dbReference type="ARBA" id="ARBA00023274"/>
    </source>
</evidence>
<evidence type="ECO:0000256" key="2">
    <source>
        <dbReference type="ARBA" id="ARBA00022980"/>
    </source>
</evidence>
<dbReference type="InterPro" id="IPR036373">
    <property type="entry name" value="Ribosomal_bL17_sf"/>
</dbReference>
<dbReference type="PANTHER" id="PTHR14413">
    <property type="entry name" value="RIBOSOMAL PROTEIN L17"/>
    <property type="match status" value="1"/>
</dbReference>
<dbReference type="EMBL" id="QLNQ01000024">
    <property type="protein sequence ID" value="RCK63536.1"/>
    <property type="molecule type" value="Genomic_DNA"/>
</dbReference>
<keyword evidence="3" id="KW-0687">Ribonucleoprotein</keyword>
<feature type="domain" description="Large ribosomal subunit protein bL17m C-terminal fungi" evidence="5">
    <location>
        <begin position="134"/>
        <end position="206"/>
    </location>
</feature>
<dbReference type="Pfam" id="PF18502">
    <property type="entry name" value="Mrpl_C"/>
    <property type="match status" value="1"/>
</dbReference>
<dbReference type="InterPro" id="IPR040894">
    <property type="entry name" value="Ribosomal_bL17m_C"/>
</dbReference>
<name>A0A367YCF1_9ASCO</name>
<dbReference type="GO" id="GO:0005762">
    <property type="term" value="C:mitochondrial large ribosomal subunit"/>
    <property type="evidence" value="ECO:0007669"/>
    <property type="project" value="TreeGrafter"/>
</dbReference>
<protein>
    <submittedName>
        <fullName evidence="6">54S ribosomal protein L8, mitochondrial</fullName>
    </submittedName>
</protein>
<reference evidence="6 7" key="1">
    <citation type="submission" date="2018-06" db="EMBL/GenBank/DDBJ databases">
        <title>Whole genome sequencing of Candida tropicalis (genome annotated by CSBL at Korea University).</title>
        <authorList>
            <person name="Ahn J."/>
        </authorList>
    </citation>
    <scope>NUCLEOTIDE SEQUENCE [LARGE SCALE GENOMIC DNA]</scope>
    <source>
        <strain evidence="6 7">ATCC 20962</strain>
    </source>
</reference>
<evidence type="ECO:0000313" key="6">
    <source>
        <dbReference type="EMBL" id="RCK63536.1"/>
    </source>
</evidence>
<feature type="region of interest" description="Disordered" evidence="4">
    <location>
        <begin position="229"/>
        <end position="263"/>
    </location>
</feature>
<evidence type="ECO:0000259" key="5">
    <source>
        <dbReference type="Pfam" id="PF18502"/>
    </source>
</evidence>
<dbReference type="Proteomes" id="UP000253472">
    <property type="component" value="Unassembled WGS sequence"/>
</dbReference>
<gene>
    <name evidence="6" type="primary">mrpl8_1</name>
    <name evidence="6" type="ORF">Cantr_10233</name>
</gene>
<dbReference type="AlphaFoldDB" id="A0A367YCF1"/>
<accession>A0A367YCF1</accession>
<dbReference type="Gene3D" id="3.90.1030.10">
    <property type="entry name" value="Ribosomal protein L17"/>
    <property type="match status" value="1"/>
</dbReference>
<evidence type="ECO:0000256" key="1">
    <source>
        <dbReference type="ARBA" id="ARBA00008777"/>
    </source>
</evidence>
<dbReference type="Pfam" id="PF01196">
    <property type="entry name" value="Ribosomal_L17"/>
    <property type="match status" value="1"/>
</dbReference>
<dbReference type="PANTHER" id="PTHR14413:SF16">
    <property type="entry name" value="LARGE RIBOSOMAL SUBUNIT PROTEIN BL17M"/>
    <property type="match status" value="1"/>
</dbReference>
<evidence type="ECO:0000256" key="4">
    <source>
        <dbReference type="SAM" id="MobiDB-lite"/>
    </source>
</evidence>
<feature type="compositionally biased region" description="Basic and acidic residues" evidence="4">
    <location>
        <begin position="253"/>
        <end position="263"/>
    </location>
</feature>
<dbReference type="Gene3D" id="1.10.246.170">
    <property type="match status" value="1"/>
</dbReference>
<dbReference type="SUPFAM" id="SSF64263">
    <property type="entry name" value="Prokaryotic ribosomal protein L17"/>
    <property type="match status" value="1"/>
</dbReference>
<organism evidence="6 7">
    <name type="scientific">Candida viswanathii</name>
    <dbReference type="NCBI Taxonomy" id="5486"/>
    <lineage>
        <taxon>Eukaryota</taxon>
        <taxon>Fungi</taxon>
        <taxon>Dikarya</taxon>
        <taxon>Ascomycota</taxon>
        <taxon>Saccharomycotina</taxon>
        <taxon>Pichiomycetes</taxon>
        <taxon>Debaryomycetaceae</taxon>
        <taxon>Candida/Lodderomyces clade</taxon>
        <taxon>Candida</taxon>
    </lineage>
</organism>
<keyword evidence="7" id="KW-1185">Reference proteome</keyword>
<dbReference type="GO" id="GO:0006412">
    <property type="term" value="P:translation"/>
    <property type="evidence" value="ECO:0007669"/>
    <property type="project" value="InterPro"/>
</dbReference>